<comment type="caution">
    <text evidence="2">The sequence shown here is derived from an EMBL/GenBank/DDBJ whole genome shotgun (WGS) entry which is preliminary data.</text>
</comment>
<protein>
    <recommendedName>
        <fullName evidence="4">Oligosaccharide repeat unit polymerase</fullName>
    </recommendedName>
</protein>
<feature type="transmembrane region" description="Helical" evidence="1">
    <location>
        <begin position="132"/>
        <end position="153"/>
    </location>
</feature>
<dbReference type="RefSeq" id="WP_181675826.1">
    <property type="nucleotide sequence ID" value="NZ_JABJVM010000003.1"/>
</dbReference>
<evidence type="ECO:0000256" key="1">
    <source>
        <dbReference type="SAM" id="Phobius"/>
    </source>
</evidence>
<evidence type="ECO:0000313" key="3">
    <source>
        <dbReference type="Proteomes" id="UP000548787"/>
    </source>
</evidence>
<dbReference type="AlphaFoldDB" id="A0A7W1YFD5"/>
<feature type="transmembrane region" description="Helical" evidence="1">
    <location>
        <begin position="244"/>
        <end position="263"/>
    </location>
</feature>
<proteinExistence type="predicted"/>
<accession>A0A7W1YFD5</accession>
<keyword evidence="1" id="KW-1133">Transmembrane helix</keyword>
<feature type="transmembrane region" description="Helical" evidence="1">
    <location>
        <begin position="397"/>
        <end position="414"/>
    </location>
</feature>
<sequence>MKVIQYFLVFIYVLLLHVSYADFISPNFAYLGYTMGSLDFVSFALSLLMIFTPLLVAKVAVTEPSGIFFWIIYVIVYIPVLLIPNYLYGVVPLANWITNFMLLGCLFLLYSVASWRMLSIPVLRVRATFAKWLYIGMTSALFLYILSVSGVHLKPPVDSEDIYAARLGFRENTSPIMGYGMQWLAKALNPVLVIYGLLEKKIFFVLLGFFMQYLLFTTNGLKSTLMSTALLILVFVALRMKGKYFSLLFVGGISMMLLISIGYDYMTSTFELTSLLSRRMIFTPGLLMNYYVDFFSQHEQMRLSYSFLSGIFENPYGITPPFIIGETYFNRPDMAANANLFADGFANFGYIGIGVYTFVAAIILWVYNSLAKGAYKAFGMLLIVMPVWSLTDTSLTTVFLTHGLLLAIIIMYILRGIGGKGFGDKSAKH</sequence>
<feature type="transmembrane region" description="Helical" evidence="1">
    <location>
        <begin position="31"/>
        <end position="55"/>
    </location>
</feature>
<keyword evidence="3" id="KW-1185">Reference proteome</keyword>
<reference evidence="2 3" key="2">
    <citation type="submission" date="2020-08" db="EMBL/GenBank/DDBJ databases">
        <title>Listeria ohnekaius sp. nov. and Listeria portnoyii sp. nov. isolated from non-agricultural and natural environments.</title>
        <authorList>
            <person name="Weller D."/>
            <person name="Belias A.M."/>
            <person name="Liao J."/>
            <person name="Guo S."/>
            <person name="Orsi R.H."/>
            <person name="Wiedmann M."/>
        </authorList>
    </citation>
    <scope>NUCLEOTIDE SEQUENCE [LARGE SCALE GENOMIC DNA]</scope>
    <source>
        <strain evidence="2 3">FSL W9-0585</strain>
    </source>
</reference>
<organism evidence="2 3">
    <name type="scientific">Listeria rustica</name>
    <dbReference type="NCBI Taxonomy" id="2713503"/>
    <lineage>
        <taxon>Bacteria</taxon>
        <taxon>Bacillati</taxon>
        <taxon>Bacillota</taxon>
        <taxon>Bacilli</taxon>
        <taxon>Bacillales</taxon>
        <taxon>Listeriaceae</taxon>
        <taxon>Listeria</taxon>
    </lineage>
</organism>
<keyword evidence="1" id="KW-0812">Transmembrane</keyword>
<evidence type="ECO:0008006" key="4">
    <source>
        <dbReference type="Google" id="ProtNLM"/>
    </source>
</evidence>
<dbReference type="EMBL" id="JABJVM010000003">
    <property type="protein sequence ID" value="MBA3925605.1"/>
    <property type="molecule type" value="Genomic_DNA"/>
</dbReference>
<feature type="transmembrane region" description="Helical" evidence="1">
    <location>
        <begin position="67"/>
        <end position="87"/>
    </location>
</feature>
<feature type="transmembrane region" description="Helical" evidence="1">
    <location>
        <begin position="93"/>
        <end position="112"/>
    </location>
</feature>
<feature type="transmembrane region" description="Helical" evidence="1">
    <location>
        <begin position="348"/>
        <end position="367"/>
    </location>
</feature>
<feature type="transmembrane region" description="Helical" evidence="1">
    <location>
        <begin position="210"/>
        <end position="238"/>
    </location>
</feature>
<dbReference type="Proteomes" id="UP000548787">
    <property type="component" value="Unassembled WGS sequence"/>
</dbReference>
<keyword evidence="1" id="KW-0472">Membrane</keyword>
<gene>
    <name evidence="2" type="ORF">HPK16_04540</name>
</gene>
<evidence type="ECO:0000313" key="2">
    <source>
        <dbReference type="EMBL" id="MBA3925605.1"/>
    </source>
</evidence>
<reference evidence="2 3" key="1">
    <citation type="submission" date="2020-05" db="EMBL/GenBank/DDBJ databases">
        <authorList>
            <person name="Carlin C.R."/>
        </authorList>
    </citation>
    <scope>NUCLEOTIDE SEQUENCE [LARGE SCALE GENOMIC DNA]</scope>
    <source>
        <strain evidence="2 3">FSL W9-0585</strain>
    </source>
</reference>
<feature type="transmembrane region" description="Helical" evidence="1">
    <location>
        <begin position="374"/>
        <end position="391"/>
    </location>
</feature>
<name>A0A7W1YFD5_9LIST</name>